<organism evidence="1 2">
    <name type="scientific">Dictyobacter kobayashii</name>
    <dbReference type="NCBI Taxonomy" id="2014872"/>
    <lineage>
        <taxon>Bacteria</taxon>
        <taxon>Bacillati</taxon>
        <taxon>Chloroflexota</taxon>
        <taxon>Ktedonobacteria</taxon>
        <taxon>Ktedonobacterales</taxon>
        <taxon>Dictyobacteraceae</taxon>
        <taxon>Dictyobacter</taxon>
    </lineage>
</organism>
<sequence>MSGINYSYGWACCVTYQPEGKLIGWQESYGVELEIATFATSAEAKTDASDLLKHSVGYSVYVRNLCLFFYDHSISKDQFTGYSTVLSAVCL</sequence>
<dbReference type="AlphaFoldDB" id="A0A402ALN3"/>
<evidence type="ECO:0000313" key="1">
    <source>
        <dbReference type="EMBL" id="GCE20042.1"/>
    </source>
</evidence>
<comment type="caution">
    <text evidence="1">The sequence shown here is derived from an EMBL/GenBank/DDBJ whole genome shotgun (WGS) entry which is preliminary data.</text>
</comment>
<name>A0A402ALN3_9CHLR</name>
<protein>
    <submittedName>
        <fullName evidence="1">Uncharacterized protein</fullName>
    </submittedName>
</protein>
<dbReference type="Proteomes" id="UP000287188">
    <property type="component" value="Unassembled WGS sequence"/>
</dbReference>
<dbReference type="EMBL" id="BIFS01000001">
    <property type="protein sequence ID" value="GCE20042.1"/>
    <property type="molecule type" value="Genomic_DNA"/>
</dbReference>
<evidence type="ECO:0000313" key="2">
    <source>
        <dbReference type="Proteomes" id="UP000287188"/>
    </source>
</evidence>
<dbReference type="RefSeq" id="WP_126551796.1">
    <property type="nucleotide sequence ID" value="NZ_BIFS01000001.1"/>
</dbReference>
<dbReference type="OrthoDB" id="9925493at2"/>
<proteinExistence type="predicted"/>
<gene>
    <name evidence="1" type="ORF">KDK_38420</name>
</gene>
<reference evidence="2" key="1">
    <citation type="submission" date="2018-12" db="EMBL/GenBank/DDBJ databases">
        <title>Tengunoibacter tsumagoiensis gen. nov., sp. nov., Dictyobacter kobayashii sp. nov., D. alpinus sp. nov., and D. joshuensis sp. nov. and description of Dictyobacteraceae fam. nov. within the order Ktedonobacterales isolated from Tengu-no-mugimeshi.</title>
        <authorList>
            <person name="Wang C.M."/>
            <person name="Zheng Y."/>
            <person name="Sakai Y."/>
            <person name="Toyoda A."/>
            <person name="Minakuchi Y."/>
            <person name="Abe K."/>
            <person name="Yokota A."/>
            <person name="Yabe S."/>
        </authorList>
    </citation>
    <scope>NUCLEOTIDE SEQUENCE [LARGE SCALE GENOMIC DNA]</scope>
    <source>
        <strain evidence="2">Uno11</strain>
    </source>
</reference>
<accession>A0A402ALN3</accession>
<keyword evidence="2" id="KW-1185">Reference proteome</keyword>